<protein>
    <submittedName>
        <fullName evidence="3">DUF3071 domain-containing protein</fullName>
    </submittedName>
</protein>
<sequence>MRELRVIGVEADGTHVICQDPESGEKYRIAADERLRAAARGDISRLGQIEIEMESSLRPREIQARIRAGASVPEVAALAGVPVDKIERFAHPVLLERARATELASMSHPIREDGPSVSTLGEVVAEALTAMGHNQQDVEWDAWKGDDGHWVVQVGWHVGCTDNHAHWRFQPGAHGGTADPLDDLADELTHPEAIPPRRRLTPVATPDLTPHAEVDPVAGTYADGHDEVTVDADRLIDAQRTRGGSQQPGHDEHGTVAIDFGGRDDATWTEPDSRPADASERDDDVAPAATTASGEHTDNQASAPSTKPRRKSRKPAVPAWEDVLLGVRSNGNS</sequence>
<gene>
    <name evidence="3" type="ORF">IDF66_17600</name>
</gene>
<accession>A0ABR7WFG4</accession>
<feature type="compositionally biased region" description="Polar residues" evidence="1">
    <location>
        <begin position="290"/>
        <end position="305"/>
    </location>
</feature>
<evidence type="ECO:0000259" key="2">
    <source>
        <dbReference type="Pfam" id="PF11268"/>
    </source>
</evidence>
<feature type="region of interest" description="Disordered" evidence="1">
    <location>
        <begin position="241"/>
        <end position="333"/>
    </location>
</feature>
<dbReference type="InterPro" id="IPR021421">
    <property type="entry name" value="DUF3071"/>
</dbReference>
<dbReference type="NCBIfam" id="NF040712">
    <property type="entry name" value="SepH"/>
    <property type="match status" value="1"/>
</dbReference>
<evidence type="ECO:0000256" key="1">
    <source>
        <dbReference type="SAM" id="MobiDB-lite"/>
    </source>
</evidence>
<proteinExistence type="predicted"/>
<feature type="compositionally biased region" description="Basic and acidic residues" evidence="1">
    <location>
        <begin position="261"/>
        <end position="279"/>
    </location>
</feature>
<name>A0ABR7WFG4_9ACTN</name>
<evidence type="ECO:0000313" key="3">
    <source>
        <dbReference type="EMBL" id="MBD1321405.1"/>
    </source>
</evidence>
<keyword evidence="4" id="KW-1185">Reference proteome</keyword>
<dbReference type="InterPro" id="IPR047682">
    <property type="entry name" value="SepH-like"/>
</dbReference>
<reference evidence="3 4" key="1">
    <citation type="submission" date="2020-09" db="EMBL/GenBank/DDBJ databases">
        <title>Novel species in genus Gordonia.</title>
        <authorList>
            <person name="Zhang G."/>
        </authorList>
    </citation>
    <scope>NUCLEOTIDE SEQUENCE [LARGE SCALE GENOMIC DNA]</scope>
    <source>
        <strain evidence="3 4">ON-33</strain>
    </source>
</reference>
<evidence type="ECO:0000313" key="4">
    <source>
        <dbReference type="Proteomes" id="UP000602395"/>
    </source>
</evidence>
<dbReference type="RefSeq" id="WP_190267929.1">
    <property type="nucleotide sequence ID" value="NZ_BAABAD010000005.1"/>
</dbReference>
<feature type="domain" description="DUF3071" evidence="2">
    <location>
        <begin position="1"/>
        <end position="169"/>
    </location>
</feature>
<feature type="region of interest" description="Disordered" evidence="1">
    <location>
        <begin position="191"/>
        <end position="223"/>
    </location>
</feature>
<organism evidence="3 4">
    <name type="scientific">Gordonia hankookensis</name>
    <dbReference type="NCBI Taxonomy" id="589403"/>
    <lineage>
        <taxon>Bacteria</taxon>
        <taxon>Bacillati</taxon>
        <taxon>Actinomycetota</taxon>
        <taxon>Actinomycetes</taxon>
        <taxon>Mycobacteriales</taxon>
        <taxon>Gordoniaceae</taxon>
        <taxon>Gordonia</taxon>
    </lineage>
</organism>
<dbReference type="EMBL" id="JACWMS010000003">
    <property type="protein sequence ID" value="MBD1321405.1"/>
    <property type="molecule type" value="Genomic_DNA"/>
</dbReference>
<dbReference type="Pfam" id="PF11268">
    <property type="entry name" value="DUF3071"/>
    <property type="match status" value="1"/>
</dbReference>
<dbReference type="Proteomes" id="UP000602395">
    <property type="component" value="Unassembled WGS sequence"/>
</dbReference>
<comment type="caution">
    <text evidence="3">The sequence shown here is derived from an EMBL/GenBank/DDBJ whole genome shotgun (WGS) entry which is preliminary data.</text>
</comment>